<dbReference type="Proteomes" id="UP001597086">
    <property type="component" value="Unassembled WGS sequence"/>
</dbReference>
<comment type="caution">
    <text evidence="2">The sequence shown here is derived from an EMBL/GenBank/DDBJ whole genome shotgun (WGS) entry which is preliminary data.</text>
</comment>
<reference evidence="3" key="1">
    <citation type="journal article" date="2019" name="Int. J. Syst. Evol. Microbiol.">
        <title>The Global Catalogue of Microorganisms (GCM) 10K type strain sequencing project: providing services to taxonomists for standard genome sequencing and annotation.</title>
        <authorList>
            <consortium name="The Broad Institute Genomics Platform"/>
            <consortium name="The Broad Institute Genome Sequencing Center for Infectious Disease"/>
            <person name="Wu L."/>
            <person name="Ma J."/>
        </authorList>
    </citation>
    <scope>NUCLEOTIDE SEQUENCE [LARGE SCALE GENOMIC DNA]</scope>
    <source>
        <strain evidence="3">CCUG 56098</strain>
    </source>
</reference>
<dbReference type="RefSeq" id="WP_386115531.1">
    <property type="nucleotide sequence ID" value="NZ_JBHTKM010000048.1"/>
</dbReference>
<sequence length="147" mass="16186">MTLFILIISGILGATLTFFISEKLKQGPVKASALLALTVGLFFYCFPNWLDPYLTKHIQVVFIGASFIGMVSASTMKNYALLAIAGTLFTLIYMSKRNVFNGYGGSLGTLAFVALLSTMAFATAIAEQRKIKARMTLIWKTIKKRLK</sequence>
<dbReference type="EMBL" id="JBHTKM010000048">
    <property type="protein sequence ID" value="MFD1015632.1"/>
    <property type="molecule type" value="Genomic_DNA"/>
</dbReference>
<name>A0ABW3KQA5_9FLAO</name>
<evidence type="ECO:0000256" key="1">
    <source>
        <dbReference type="SAM" id="Phobius"/>
    </source>
</evidence>
<accession>A0ABW3KQA5</accession>
<feature type="transmembrane region" description="Helical" evidence="1">
    <location>
        <begin position="6"/>
        <end position="24"/>
    </location>
</feature>
<protein>
    <submittedName>
        <fullName evidence="2">Uncharacterized protein</fullName>
    </submittedName>
</protein>
<proteinExistence type="predicted"/>
<keyword evidence="1" id="KW-0472">Membrane</keyword>
<feature type="transmembrane region" description="Helical" evidence="1">
    <location>
        <begin position="31"/>
        <end position="50"/>
    </location>
</feature>
<keyword evidence="3" id="KW-1185">Reference proteome</keyword>
<evidence type="ECO:0000313" key="3">
    <source>
        <dbReference type="Proteomes" id="UP001597086"/>
    </source>
</evidence>
<evidence type="ECO:0000313" key="2">
    <source>
        <dbReference type="EMBL" id="MFD1015632.1"/>
    </source>
</evidence>
<gene>
    <name evidence="2" type="ORF">ACFQ13_06850</name>
</gene>
<feature type="transmembrane region" description="Helical" evidence="1">
    <location>
        <begin position="107"/>
        <end position="126"/>
    </location>
</feature>
<organism evidence="2 3">
    <name type="scientific">Winogradskyella rapida</name>
    <dbReference type="NCBI Taxonomy" id="549701"/>
    <lineage>
        <taxon>Bacteria</taxon>
        <taxon>Pseudomonadati</taxon>
        <taxon>Bacteroidota</taxon>
        <taxon>Flavobacteriia</taxon>
        <taxon>Flavobacteriales</taxon>
        <taxon>Flavobacteriaceae</taxon>
        <taxon>Winogradskyella</taxon>
    </lineage>
</organism>
<keyword evidence="1" id="KW-0812">Transmembrane</keyword>
<keyword evidence="1" id="KW-1133">Transmembrane helix</keyword>